<keyword evidence="4" id="KW-0732">Signal</keyword>
<evidence type="ECO:0000256" key="5">
    <source>
        <dbReference type="ARBA" id="ARBA00022764"/>
    </source>
</evidence>
<evidence type="ECO:0000313" key="9">
    <source>
        <dbReference type="EMBL" id="NRD22031.1"/>
    </source>
</evidence>
<sequence length="353" mass="41491">MNDKITYRFSQILTIAFIVVLIVPGFIFIVQDFFGEQNIFEIRLTQPKKIKHDIRNYYSEKFLFNSPFVNQYLKFKTDVLQENPIPFNVIKGLNGWYFLGNNYYNTLNDAFGNDSFSTNELTTIKNNLLSINSYLKSKHIAFYVVVVPNKNSIYKEHLPYKLKQKSTKLITLQHQLGNTDISFINLTEHLKSAKSQQQLYYKTDSHWNTFGAFIGYEKMMDHFQNKFSVEANIISDYNIETDFEIYGDLTRLLKINIPENSIYVKKINDNLSEDYTKPILRYSNGINDIKLLMFRDSFANNLIPFLNDTFGETLYLKDYTINENLIEKEKPNIIILQIAERKLRTLLNLKSPI</sequence>
<proteinExistence type="predicted"/>
<comment type="pathway">
    <text evidence="2">Glycan biosynthesis; alginate biosynthesis.</text>
</comment>
<dbReference type="EMBL" id="JABRWQ010000001">
    <property type="protein sequence ID" value="NRD22031.1"/>
    <property type="molecule type" value="Genomic_DNA"/>
</dbReference>
<keyword evidence="7" id="KW-1133">Transmembrane helix</keyword>
<evidence type="ECO:0000256" key="7">
    <source>
        <dbReference type="SAM" id="Phobius"/>
    </source>
</evidence>
<feature type="transmembrane region" description="Helical" evidence="7">
    <location>
        <begin position="12"/>
        <end position="30"/>
    </location>
</feature>
<dbReference type="InterPro" id="IPR031811">
    <property type="entry name" value="ALGX/ALGJ_SGNH-like"/>
</dbReference>
<protein>
    <recommendedName>
        <fullName evidence="8">AlgX/AlgJ SGNH hydrolase-like domain-containing protein</fullName>
    </recommendedName>
</protein>
<dbReference type="RefSeq" id="WP_173299687.1">
    <property type="nucleotide sequence ID" value="NZ_JABRWQ010000001.1"/>
</dbReference>
<evidence type="ECO:0000313" key="10">
    <source>
        <dbReference type="Proteomes" id="UP000805085"/>
    </source>
</evidence>
<evidence type="ECO:0000256" key="2">
    <source>
        <dbReference type="ARBA" id="ARBA00005182"/>
    </source>
</evidence>
<dbReference type="Pfam" id="PF16822">
    <property type="entry name" value="ALGX"/>
    <property type="match status" value="1"/>
</dbReference>
<evidence type="ECO:0000256" key="4">
    <source>
        <dbReference type="ARBA" id="ARBA00022729"/>
    </source>
</evidence>
<gene>
    <name evidence="9" type="ORF">HNV10_02180</name>
</gene>
<dbReference type="Proteomes" id="UP000805085">
    <property type="component" value="Unassembled WGS sequence"/>
</dbReference>
<keyword evidence="7" id="KW-0812">Transmembrane</keyword>
<comment type="subcellular location">
    <subcellularLocation>
        <location evidence="1">Periplasm</location>
    </subcellularLocation>
</comment>
<evidence type="ECO:0000256" key="1">
    <source>
        <dbReference type="ARBA" id="ARBA00004418"/>
    </source>
</evidence>
<reference evidence="9 10" key="1">
    <citation type="journal article" date="2015" name="Int. J. Syst. Evol. Microbiol.">
        <title>Winogradskyella litoriviva sp. nov., isolated from coastal seawater.</title>
        <authorList>
            <person name="Nedashkovskaya O.I."/>
            <person name="Kukhlevskiy A.D."/>
            <person name="Zhukova N.V."/>
            <person name="Kim S.J."/>
            <person name="Rhee S.K."/>
            <person name="Mikhailov V.V."/>
        </authorList>
    </citation>
    <scope>NUCLEOTIDE SEQUENCE [LARGE SCALE GENOMIC DNA]</scope>
    <source>
        <strain evidence="9 10">KMM6491</strain>
    </source>
</reference>
<comment type="caution">
    <text evidence="9">The sequence shown here is derived from an EMBL/GenBank/DDBJ whole genome shotgun (WGS) entry which is preliminary data.</text>
</comment>
<feature type="domain" description="AlgX/AlgJ SGNH hydrolase-like" evidence="8">
    <location>
        <begin position="89"/>
        <end position="256"/>
    </location>
</feature>
<evidence type="ECO:0000256" key="3">
    <source>
        <dbReference type="ARBA" id="ARBA00022679"/>
    </source>
</evidence>
<name>A0ABX2E2Q3_9FLAO</name>
<evidence type="ECO:0000256" key="6">
    <source>
        <dbReference type="ARBA" id="ARBA00022841"/>
    </source>
</evidence>
<organism evidence="9 10">
    <name type="scientific">Winogradskyella litoriviva</name>
    <dbReference type="NCBI Taxonomy" id="1220182"/>
    <lineage>
        <taxon>Bacteria</taxon>
        <taxon>Pseudomonadati</taxon>
        <taxon>Bacteroidota</taxon>
        <taxon>Flavobacteriia</taxon>
        <taxon>Flavobacteriales</taxon>
        <taxon>Flavobacteriaceae</taxon>
        <taxon>Winogradskyella</taxon>
    </lineage>
</organism>
<accession>A0ABX2E2Q3</accession>
<keyword evidence="6" id="KW-0016">Alginate biosynthesis</keyword>
<keyword evidence="10" id="KW-1185">Reference proteome</keyword>
<keyword evidence="7" id="KW-0472">Membrane</keyword>
<evidence type="ECO:0000259" key="8">
    <source>
        <dbReference type="Pfam" id="PF16822"/>
    </source>
</evidence>
<keyword evidence="3" id="KW-0808">Transferase</keyword>
<keyword evidence="5" id="KW-0574">Periplasm</keyword>